<feature type="transmembrane region" description="Helical" evidence="2">
    <location>
        <begin position="21"/>
        <end position="40"/>
    </location>
</feature>
<dbReference type="EMBL" id="JBHTEE010000001">
    <property type="protein sequence ID" value="MFC7599949.1"/>
    <property type="molecule type" value="Genomic_DNA"/>
</dbReference>
<sequence>MIYFAAIGGVLLVGLVLFAPWQIWGPVLALALIAVAFLLIRAFRQRRSNIPPEPSPRYAPSPPPVKHREQKVERVSLPSKEEDYDFLFSATVLWSPLAFTTDEDKVNAAALAVNAILKRAEEITRQREPGRASLVQHELGGILGTMQADDTRCVQAMAESVEVTLPAHDQERLEKLARIRKKEAVWEHERKYEQNKREYLGEDVLKDTGSAVVWWLARNDEHVEKAVNDIGLLTRLSFAANNKELPEGFRHLQSDTDSDDLPEASRLPFGNGASAVDCFTAFLHKLDFKEEDSQSTLFAHEVATLVGKHGRPEVADEIMLRFDTEASPFGPLPDPPTDWPNDVPEETGQD</sequence>
<accession>A0ABW2SWB3</accession>
<protein>
    <recommendedName>
        <fullName evidence="5">Secreted protein</fullName>
    </recommendedName>
</protein>
<keyword evidence="2" id="KW-0472">Membrane</keyword>
<proteinExistence type="predicted"/>
<feature type="region of interest" description="Disordered" evidence="1">
    <location>
        <begin position="51"/>
        <end position="70"/>
    </location>
</feature>
<evidence type="ECO:0000256" key="1">
    <source>
        <dbReference type="SAM" id="MobiDB-lite"/>
    </source>
</evidence>
<dbReference type="Proteomes" id="UP001596514">
    <property type="component" value="Unassembled WGS sequence"/>
</dbReference>
<keyword evidence="2" id="KW-1133">Transmembrane helix</keyword>
<reference evidence="4" key="1">
    <citation type="journal article" date="2019" name="Int. J. Syst. Evol. Microbiol.">
        <title>The Global Catalogue of Microorganisms (GCM) 10K type strain sequencing project: providing services to taxonomists for standard genome sequencing and annotation.</title>
        <authorList>
            <consortium name="The Broad Institute Genomics Platform"/>
            <consortium name="The Broad Institute Genome Sequencing Center for Infectious Disease"/>
            <person name="Wu L."/>
            <person name="Ma J."/>
        </authorList>
    </citation>
    <scope>NUCLEOTIDE SEQUENCE [LARGE SCALE GENOMIC DNA]</scope>
    <source>
        <strain evidence="4">JCM 10083</strain>
    </source>
</reference>
<organism evidence="3 4">
    <name type="scientific">Streptosporangium amethystogenes subsp. fukuiense</name>
    <dbReference type="NCBI Taxonomy" id="698418"/>
    <lineage>
        <taxon>Bacteria</taxon>
        <taxon>Bacillati</taxon>
        <taxon>Actinomycetota</taxon>
        <taxon>Actinomycetes</taxon>
        <taxon>Streptosporangiales</taxon>
        <taxon>Streptosporangiaceae</taxon>
        <taxon>Streptosporangium</taxon>
    </lineage>
</organism>
<evidence type="ECO:0000313" key="4">
    <source>
        <dbReference type="Proteomes" id="UP001596514"/>
    </source>
</evidence>
<evidence type="ECO:0000256" key="2">
    <source>
        <dbReference type="SAM" id="Phobius"/>
    </source>
</evidence>
<evidence type="ECO:0008006" key="5">
    <source>
        <dbReference type="Google" id="ProtNLM"/>
    </source>
</evidence>
<name>A0ABW2SWB3_9ACTN</name>
<evidence type="ECO:0000313" key="3">
    <source>
        <dbReference type="EMBL" id="MFC7599949.1"/>
    </source>
</evidence>
<feature type="compositionally biased region" description="Pro residues" evidence="1">
    <location>
        <begin position="51"/>
        <end position="64"/>
    </location>
</feature>
<keyword evidence="2" id="KW-0812">Transmembrane</keyword>
<gene>
    <name evidence="3" type="ORF">ACFQVD_07500</name>
</gene>
<keyword evidence="4" id="KW-1185">Reference proteome</keyword>
<dbReference type="RefSeq" id="WP_343967156.1">
    <property type="nucleotide sequence ID" value="NZ_BAAAGK010000055.1"/>
</dbReference>
<comment type="caution">
    <text evidence="3">The sequence shown here is derived from an EMBL/GenBank/DDBJ whole genome shotgun (WGS) entry which is preliminary data.</text>
</comment>
<feature type="region of interest" description="Disordered" evidence="1">
    <location>
        <begin position="325"/>
        <end position="350"/>
    </location>
</feature>